<dbReference type="Proteomes" id="UP000087171">
    <property type="component" value="Unplaced"/>
</dbReference>
<evidence type="ECO:0000313" key="10">
    <source>
        <dbReference type="Proteomes" id="UP000087171"/>
    </source>
</evidence>
<keyword evidence="4" id="KW-0735">Signal-anchor</keyword>
<dbReference type="GO" id="GO:0016020">
    <property type="term" value="C:membrane"/>
    <property type="evidence" value="ECO:0007669"/>
    <property type="project" value="UniProtKB-SubCell"/>
</dbReference>
<reference evidence="11" key="1">
    <citation type="submission" date="2025-08" db="UniProtKB">
        <authorList>
            <consortium name="RefSeq"/>
        </authorList>
    </citation>
    <scope>IDENTIFICATION</scope>
    <source>
        <tissue evidence="11">Etiolated seedlings</tissue>
    </source>
</reference>
<dbReference type="GeneID" id="101499675"/>
<name>A0A1S2Z7F3_CICAR</name>
<keyword evidence="6 7" id="KW-0472">Membrane</keyword>
<dbReference type="Pfam" id="PF13839">
    <property type="entry name" value="PC-Esterase"/>
    <property type="match status" value="1"/>
</dbReference>
<evidence type="ECO:0000256" key="5">
    <source>
        <dbReference type="ARBA" id="ARBA00022989"/>
    </source>
</evidence>
<comment type="subcellular location">
    <subcellularLocation>
        <location evidence="1">Membrane</location>
        <topology evidence="1">Single-pass membrane protein</topology>
    </subcellularLocation>
</comment>
<evidence type="ECO:0000259" key="8">
    <source>
        <dbReference type="Pfam" id="PF13839"/>
    </source>
</evidence>
<evidence type="ECO:0000259" key="9">
    <source>
        <dbReference type="Pfam" id="PF14416"/>
    </source>
</evidence>
<evidence type="ECO:0000256" key="6">
    <source>
        <dbReference type="ARBA" id="ARBA00023136"/>
    </source>
</evidence>
<dbReference type="InterPro" id="IPR026057">
    <property type="entry name" value="TBL_C"/>
</dbReference>
<feature type="transmembrane region" description="Helical" evidence="7">
    <location>
        <begin position="21"/>
        <end position="41"/>
    </location>
</feature>
<gene>
    <name evidence="11" type="primary">LOC101499675</name>
</gene>
<protein>
    <submittedName>
        <fullName evidence="11">Protein trichome birefringence-like 25 isoform X2</fullName>
    </submittedName>
</protein>
<evidence type="ECO:0000256" key="4">
    <source>
        <dbReference type="ARBA" id="ARBA00022968"/>
    </source>
</evidence>
<dbReference type="GO" id="GO:0016413">
    <property type="term" value="F:O-acetyltransferase activity"/>
    <property type="evidence" value="ECO:0007669"/>
    <property type="project" value="InterPro"/>
</dbReference>
<evidence type="ECO:0000256" key="2">
    <source>
        <dbReference type="ARBA" id="ARBA00007727"/>
    </source>
</evidence>
<dbReference type="OrthoDB" id="630188at2759"/>
<feature type="domain" description="Trichome birefringence-like C-terminal" evidence="8">
    <location>
        <begin position="152"/>
        <end position="444"/>
    </location>
</feature>
<accession>A0A1S2Z7F3</accession>
<dbReference type="PANTHER" id="PTHR32285:SF324">
    <property type="entry name" value="PROTEIN TRICHOME BIREFRINGENCE-LIKE 25"/>
    <property type="match status" value="1"/>
</dbReference>
<evidence type="ECO:0000256" key="3">
    <source>
        <dbReference type="ARBA" id="ARBA00022692"/>
    </source>
</evidence>
<evidence type="ECO:0000313" key="11">
    <source>
        <dbReference type="RefSeq" id="XP_004516394.1"/>
    </source>
</evidence>
<dbReference type="RefSeq" id="XP_004516394.1">
    <property type="nucleotide sequence ID" value="XM_004516337.3"/>
</dbReference>
<organism evidence="10 11">
    <name type="scientific">Cicer arietinum</name>
    <name type="common">Chickpea</name>
    <name type="synonym">Garbanzo</name>
    <dbReference type="NCBI Taxonomy" id="3827"/>
    <lineage>
        <taxon>Eukaryota</taxon>
        <taxon>Viridiplantae</taxon>
        <taxon>Streptophyta</taxon>
        <taxon>Embryophyta</taxon>
        <taxon>Tracheophyta</taxon>
        <taxon>Spermatophyta</taxon>
        <taxon>Magnoliopsida</taxon>
        <taxon>eudicotyledons</taxon>
        <taxon>Gunneridae</taxon>
        <taxon>Pentapetalae</taxon>
        <taxon>rosids</taxon>
        <taxon>fabids</taxon>
        <taxon>Fabales</taxon>
        <taxon>Fabaceae</taxon>
        <taxon>Papilionoideae</taxon>
        <taxon>50 kb inversion clade</taxon>
        <taxon>NPAAA clade</taxon>
        <taxon>Hologalegina</taxon>
        <taxon>IRL clade</taxon>
        <taxon>Cicereae</taxon>
        <taxon>Cicer</taxon>
    </lineage>
</organism>
<dbReference type="InterPro" id="IPR029962">
    <property type="entry name" value="TBL"/>
</dbReference>
<dbReference type="InterPro" id="IPR025846">
    <property type="entry name" value="TBL_N"/>
</dbReference>
<feature type="domain" description="Trichome birefringence-like N-terminal" evidence="9">
    <location>
        <begin position="99"/>
        <end position="151"/>
    </location>
</feature>
<comment type="similarity">
    <text evidence="2">Belongs to the PC-esterase family. TBL subfamily.</text>
</comment>
<proteinExistence type="inferred from homology"/>
<keyword evidence="3 7" id="KW-0812">Transmembrane</keyword>
<dbReference type="AlphaFoldDB" id="A0A1S2Z7F3"/>
<keyword evidence="10" id="KW-1185">Reference proteome</keyword>
<evidence type="ECO:0000256" key="1">
    <source>
        <dbReference type="ARBA" id="ARBA00004167"/>
    </source>
</evidence>
<keyword evidence="5 7" id="KW-1133">Transmembrane helix</keyword>
<dbReference type="PANTHER" id="PTHR32285">
    <property type="entry name" value="PROTEIN TRICHOME BIREFRINGENCE-LIKE 9-RELATED"/>
    <property type="match status" value="1"/>
</dbReference>
<sequence length="449" mass="51348">MVKKIRSENFGPFSLQNHNLVCVKFAAAFFLVGFGFRLLLWDSFTFSFVLETQTQTQTPPSPPLTETKAESSVVSSLLKTPESDDFQVNNKSQTSLNGKCDLFVGDWVADLSNPMYTNESCHVIESPQNCMKNGRPDLGYLYWRWTPQECELPKLNPNNFLNLMRNKAMAFVGDSISRNHVQSLLCILSQVEPAIEVYHDREYRSKIWKFPSHNFTLSVIWTPFLIKAIIHEDMNGVSSSLVQLHLDTLDNQWTKQFNNFDYVVIGGGKWFLKSAIYRENNTVTGCHFCPGKNLTELGFDYAYRKALQLVFNFFTNSNHNATVLFRTTTPDHFENGEWFSGGYCNRTVPFKEGQIDMVAVDSIMRGIEVEEFEKANTLLGFENGVKLKLLDTTFLSLLRPDGHPGPYRQFQPFARDENGKVQNDCLHWCLPGPIDSWNDIVMEMLVNGQ</sequence>
<dbReference type="GO" id="GO:0005794">
    <property type="term" value="C:Golgi apparatus"/>
    <property type="evidence" value="ECO:0007669"/>
    <property type="project" value="TreeGrafter"/>
</dbReference>
<dbReference type="Pfam" id="PF14416">
    <property type="entry name" value="PMR5N"/>
    <property type="match status" value="1"/>
</dbReference>
<evidence type="ECO:0000256" key="7">
    <source>
        <dbReference type="SAM" id="Phobius"/>
    </source>
</evidence>